<dbReference type="Gene3D" id="3.80.10.10">
    <property type="entry name" value="Ribonuclease Inhibitor"/>
    <property type="match status" value="1"/>
</dbReference>
<dbReference type="Pfam" id="PF25372">
    <property type="entry name" value="DUF7885"/>
    <property type="match status" value="1"/>
</dbReference>
<accession>A0AAV7XTX9</accession>
<proteinExistence type="predicted"/>
<dbReference type="InterPro" id="IPR057207">
    <property type="entry name" value="FBXL15_LRR"/>
</dbReference>
<dbReference type="AlphaFoldDB" id="A0AAV7XTX9"/>
<dbReference type="SMART" id="SM00367">
    <property type="entry name" value="LRR_CC"/>
    <property type="match status" value="5"/>
</dbReference>
<dbReference type="Pfam" id="PF13516">
    <property type="entry name" value="LRR_6"/>
    <property type="match status" value="1"/>
</dbReference>
<dbReference type="GO" id="GO:0031146">
    <property type="term" value="P:SCF-dependent proteasomal ubiquitin-dependent protein catabolic process"/>
    <property type="evidence" value="ECO:0007669"/>
    <property type="project" value="TreeGrafter"/>
</dbReference>
<dbReference type="InterPro" id="IPR001611">
    <property type="entry name" value="Leu-rich_rpt"/>
</dbReference>
<feature type="domain" description="F-box/LRR-repeat protein 15-like leucin rich repeat" evidence="1">
    <location>
        <begin position="144"/>
        <end position="220"/>
    </location>
</feature>
<dbReference type="PANTHER" id="PTHR13318:SF190">
    <property type="entry name" value="PARTNER OF PAIRED, ISOFORM B"/>
    <property type="match status" value="1"/>
</dbReference>
<name>A0AAV7XTX9_9NEOP</name>
<evidence type="ECO:0000313" key="3">
    <source>
        <dbReference type="Proteomes" id="UP001075354"/>
    </source>
</evidence>
<organism evidence="2 3">
    <name type="scientific">Megalurothrips usitatus</name>
    <name type="common">bean blossom thrips</name>
    <dbReference type="NCBI Taxonomy" id="439358"/>
    <lineage>
        <taxon>Eukaryota</taxon>
        <taxon>Metazoa</taxon>
        <taxon>Ecdysozoa</taxon>
        <taxon>Arthropoda</taxon>
        <taxon>Hexapoda</taxon>
        <taxon>Insecta</taxon>
        <taxon>Pterygota</taxon>
        <taxon>Neoptera</taxon>
        <taxon>Paraneoptera</taxon>
        <taxon>Thysanoptera</taxon>
        <taxon>Terebrantia</taxon>
        <taxon>Thripoidea</taxon>
        <taxon>Thripidae</taxon>
        <taxon>Megalurothrips</taxon>
    </lineage>
</organism>
<keyword evidence="3" id="KW-1185">Reference proteome</keyword>
<dbReference type="Proteomes" id="UP001075354">
    <property type="component" value="Chromosome 3"/>
</dbReference>
<dbReference type="EMBL" id="JAPTSV010000003">
    <property type="protein sequence ID" value="KAJ1529649.1"/>
    <property type="molecule type" value="Genomic_DNA"/>
</dbReference>
<evidence type="ECO:0000259" key="1">
    <source>
        <dbReference type="Pfam" id="PF25372"/>
    </source>
</evidence>
<sequence>MNVYAELWRSVQISSLFSLALEALAECLDLHVESLQVLPRSLKTRLLTIACKRGTLSTTSLKSLLHSELRTLNLSECDITDGMLEAIQICSELRKLDLNPGRNQERNLGKEGLLSLWPNLPALKVLYMRRCPGVSDDVIEAIAKSCPNLTELDVGGCHAITDAAPLALTRTLKCLTSLNLSGTQVGDEGLLQLVQGNCGKSLTELNINHCMRVTDFSIQCIAQNCRNMSILVFQGCPISADSHYALENIYAEAKVRQLAWTVY</sequence>
<dbReference type="InterPro" id="IPR006553">
    <property type="entry name" value="Leu-rich_rpt_Cys-con_subtyp"/>
</dbReference>
<protein>
    <recommendedName>
        <fullName evidence="1">F-box/LRR-repeat protein 15-like leucin rich repeat domain-containing protein</fullName>
    </recommendedName>
</protein>
<dbReference type="InterPro" id="IPR032675">
    <property type="entry name" value="LRR_dom_sf"/>
</dbReference>
<reference evidence="2" key="1">
    <citation type="submission" date="2022-12" db="EMBL/GenBank/DDBJ databases">
        <title>Chromosome-level genome assembly of the bean flower thrips Megalurothrips usitatus.</title>
        <authorList>
            <person name="Ma L."/>
            <person name="Liu Q."/>
            <person name="Li H."/>
            <person name="Cai W."/>
        </authorList>
    </citation>
    <scope>NUCLEOTIDE SEQUENCE</scope>
    <source>
        <strain evidence="2">Cailab_2022a</strain>
    </source>
</reference>
<dbReference type="PANTHER" id="PTHR13318">
    <property type="entry name" value="PARTNER OF PAIRED, ISOFORM B-RELATED"/>
    <property type="match status" value="1"/>
</dbReference>
<evidence type="ECO:0000313" key="2">
    <source>
        <dbReference type="EMBL" id="KAJ1529649.1"/>
    </source>
</evidence>
<dbReference type="GO" id="GO:0019005">
    <property type="term" value="C:SCF ubiquitin ligase complex"/>
    <property type="evidence" value="ECO:0007669"/>
    <property type="project" value="TreeGrafter"/>
</dbReference>
<gene>
    <name evidence="2" type="ORF">ONE63_006412</name>
</gene>
<dbReference type="SUPFAM" id="SSF52047">
    <property type="entry name" value="RNI-like"/>
    <property type="match status" value="1"/>
</dbReference>
<comment type="caution">
    <text evidence="2">The sequence shown here is derived from an EMBL/GenBank/DDBJ whole genome shotgun (WGS) entry which is preliminary data.</text>
</comment>